<dbReference type="OrthoDB" id="302535at2759"/>
<comment type="caution">
    <text evidence="1">The sequence shown here is derived from an EMBL/GenBank/DDBJ whole genome shotgun (WGS) entry which is preliminary data.</text>
</comment>
<feature type="non-terminal residue" evidence="1">
    <location>
        <position position="1"/>
    </location>
</feature>
<name>A0A8S3YII6_9EUPU</name>
<reference evidence="1" key="1">
    <citation type="submission" date="2021-04" db="EMBL/GenBank/DDBJ databases">
        <authorList>
            <consortium name="Molecular Ecology Group"/>
        </authorList>
    </citation>
    <scope>NUCLEOTIDE SEQUENCE</scope>
</reference>
<dbReference type="InterPro" id="IPR028082">
    <property type="entry name" value="Peripla_BP_I"/>
</dbReference>
<dbReference type="Proteomes" id="UP000678393">
    <property type="component" value="Unassembled WGS sequence"/>
</dbReference>
<dbReference type="EMBL" id="CAJHNH020000001">
    <property type="protein sequence ID" value="CAG5114466.1"/>
    <property type="molecule type" value="Genomic_DNA"/>
</dbReference>
<proteinExistence type="predicted"/>
<keyword evidence="2" id="KW-1185">Reference proteome</keyword>
<evidence type="ECO:0000313" key="1">
    <source>
        <dbReference type="EMBL" id="CAG5114466.1"/>
    </source>
</evidence>
<gene>
    <name evidence="1" type="ORF">CUNI_LOCUS24</name>
</gene>
<dbReference type="SUPFAM" id="SSF53822">
    <property type="entry name" value="Periplasmic binding protein-like I"/>
    <property type="match status" value="1"/>
</dbReference>
<feature type="non-terminal residue" evidence="1">
    <location>
        <position position="65"/>
    </location>
</feature>
<protein>
    <submittedName>
        <fullName evidence="1">Uncharacterized protein</fullName>
    </submittedName>
</protein>
<organism evidence="1 2">
    <name type="scientific">Candidula unifasciata</name>
    <dbReference type="NCBI Taxonomy" id="100452"/>
    <lineage>
        <taxon>Eukaryota</taxon>
        <taxon>Metazoa</taxon>
        <taxon>Spiralia</taxon>
        <taxon>Lophotrochozoa</taxon>
        <taxon>Mollusca</taxon>
        <taxon>Gastropoda</taxon>
        <taxon>Heterobranchia</taxon>
        <taxon>Euthyneura</taxon>
        <taxon>Panpulmonata</taxon>
        <taxon>Eupulmonata</taxon>
        <taxon>Stylommatophora</taxon>
        <taxon>Helicina</taxon>
        <taxon>Helicoidea</taxon>
        <taxon>Geomitridae</taxon>
        <taxon>Candidula</taxon>
    </lineage>
</organism>
<dbReference type="Gene3D" id="3.40.50.2300">
    <property type="match status" value="1"/>
</dbReference>
<evidence type="ECO:0000313" key="2">
    <source>
        <dbReference type="Proteomes" id="UP000678393"/>
    </source>
</evidence>
<sequence>HNATARPWFRQNDTEERNAKARKAYESLMTVTLRKPTSPEYRKFSEEVKARAAAMYKNFTYGEQE</sequence>
<dbReference type="AlphaFoldDB" id="A0A8S3YII6"/>
<accession>A0A8S3YII6</accession>